<gene>
    <name evidence="3" type="primary">cpeZ</name>
    <name evidence="3" type="ordered locus">Pro_0339</name>
</gene>
<dbReference type="GO" id="GO:0030089">
    <property type="term" value="C:phycobilisome"/>
    <property type="evidence" value="ECO:0007669"/>
    <property type="project" value="UniProtKB-KW"/>
</dbReference>
<evidence type="ECO:0000313" key="3">
    <source>
        <dbReference type="EMBL" id="AAP99385.1"/>
    </source>
</evidence>
<keyword evidence="1" id="KW-0042">Antenna complex</keyword>
<dbReference type="KEGG" id="pma:Pro_0339"/>
<dbReference type="eggNOG" id="COG1413">
    <property type="taxonomic scope" value="Bacteria"/>
</dbReference>
<dbReference type="EnsemblBacteria" id="AAP99385">
    <property type="protein sequence ID" value="AAP99385"/>
    <property type="gene ID" value="Pro_0339"/>
</dbReference>
<proteinExistence type="predicted"/>
<dbReference type="AlphaFoldDB" id="G3XCS4"/>
<dbReference type="EMBL" id="AE017126">
    <property type="protein sequence ID" value="AAP99385.1"/>
    <property type="molecule type" value="Genomic_DNA"/>
</dbReference>
<dbReference type="OrthoDB" id="424041at2"/>
<dbReference type="PATRIC" id="fig|167539.5.peg.348"/>
<dbReference type="STRING" id="167539.Pro_0339"/>
<dbReference type="Proteomes" id="UP000001420">
    <property type="component" value="Chromosome"/>
</dbReference>
<sequence>MKRREEVPSLDSIFADLDHPNPNINQKACLDMKHFWPKESIARLINNLDHDNVELRRKSVKALACFETDVLREVIHLFISTKDNLLRISYLKVLVLIASKCSLTNFTEDVQKLLKSALVDESTEIVLMSISFLRQIGNESIPYLKKLCRDKNVLRAKSAVSALIEIPDSSLQQFLITIAQDSSLDDLIRDAAIQAMETNILD</sequence>
<keyword evidence="4" id="KW-1185">Reference proteome</keyword>
<protein>
    <submittedName>
        <fullName evidence="3">Possible bilin biosynthesis protein CpeZ</fullName>
    </submittedName>
</protein>
<dbReference type="HOGENOM" id="CLU_109847_0_0_3"/>
<accession>G3XCS4</accession>
<organism evidence="3 4">
    <name type="scientific">Prochlorococcus marinus (strain SARG / CCMP1375 / SS120)</name>
    <dbReference type="NCBI Taxonomy" id="167539"/>
    <lineage>
        <taxon>Bacteria</taxon>
        <taxon>Bacillati</taxon>
        <taxon>Cyanobacteriota</taxon>
        <taxon>Cyanophyceae</taxon>
        <taxon>Synechococcales</taxon>
        <taxon>Prochlorococcaceae</taxon>
        <taxon>Prochlorococcus</taxon>
    </lineage>
</organism>
<dbReference type="Gene3D" id="1.25.10.10">
    <property type="entry name" value="Leucine-rich Repeat Variant"/>
    <property type="match status" value="1"/>
</dbReference>
<keyword evidence="2" id="KW-0605">Phycobilisome</keyword>
<reference evidence="3 4" key="1">
    <citation type="journal article" date="2003" name="Proc. Natl. Acad. Sci. U.S.A.">
        <title>Genome sequence of the cyanobacterium Prochlorococcus marinus SS120, a nearly minimal oxyphototrophic genome.</title>
        <authorList>
            <person name="Dufresne A."/>
            <person name="Salanoubat M."/>
            <person name="Partensky F."/>
            <person name="Artiguenave F."/>
            <person name="Axmann I.M."/>
            <person name="Barbe V."/>
            <person name="Duprat S."/>
            <person name="Galperin M.Y."/>
            <person name="Koonin E.V."/>
            <person name="Le Gall F."/>
            <person name="Makarova K.S."/>
            <person name="Ostrowski M."/>
            <person name="Oztas S."/>
            <person name="Robert C."/>
            <person name="Rogozin I.B."/>
            <person name="Scanlan D.J."/>
            <person name="Tandeau de Marsac N."/>
            <person name="Weissenbach J."/>
            <person name="Wincker P."/>
            <person name="Wolf Y.I."/>
            <person name="Hess W.R."/>
        </authorList>
    </citation>
    <scope>NUCLEOTIDE SEQUENCE [LARGE SCALE GENOMIC DNA]</scope>
    <source>
        <strain evidence="4">SARG / CCMP1375 / SS120</strain>
    </source>
</reference>
<dbReference type="InterPro" id="IPR016024">
    <property type="entry name" value="ARM-type_fold"/>
</dbReference>
<name>G3XCS4_PROMA</name>
<dbReference type="SUPFAM" id="SSF48371">
    <property type="entry name" value="ARM repeat"/>
    <property type="match status" value="1"/>
</dbReference>
<evidence type="ECO:0000256" key="2">
    <source>
        <dbReference type="ARBA" id="ARBA00022738"/>
    </source>
</evidence>
<evidence type="ECO:0000256" key="1">
    <source>
        <dbReference type="ARBA" id="ARBA00022549"/>
    </source>
</evidence>
<dbReference type="InterPro" id="IPR011989">
    <property type="entry name" value="ARM-like"/>
</dbReference>
<dbReference type="RefSeq" id="WP_011124494.1">
    <property type="nucleotide sequence ID" value="NC_005042.1"/>
</dbReference>
<evidence type="ECO:0000313" key="4">
    <source>
        <dbReference type="Proteomes" id="UP000001420"/>
    </source>
</evidence>
<dbReference type="Pfam" id="PF13646">
    <property type="entry name" value="HEAT_2"/>
    <property type="match status" value="1"/>
</dbReference>